<keyword evidence="3" id="KW-0143">Chaperone</keyword>
<evidence type="ECO:0000313" key="5">
    <source>
        <dbReference type="WBParaSite" id="SPAL_0001632400.1"/>
    </source>
</evidence>
<dbReference type="Proteomes" id="UP000046392">
    <property type="component" value="Unplaced"/>
</dbReference>
<dbReference type="GO" id="GO:0140662">
    <property type="term" value="F:ATP-dependent protein folding chaperone"/>
    <property type="evidence" value="ECO:0007669"/>
    <property type="project" value="InterPro"/>
</dbReference>
<accession>A0A0N5CEN6</accession>
<dbReference type="PANTHER" id="PTHR11353">
    <property type="entry name" value="CHAPERONIN"/>
    <property type="match status" value="1"/>
</dbReference>
<evidence type="ECO:0000256" key="2">
    <source>
        <dbReference type="ARBA" id="ARBA00022840"/>
    </source>
</evidence>
<dbReference type="Pfam" id="PF00118">
    <property type="entry name" value="Cpn60_TCP1"/>
    <property type="match status" value="1"/>
</dbReference>
<dbReference type="GO" id="GO:0005524">
    <property type="term" value="F:ATP binding"/>
    <property type="evidence" value="ECO:0007669"/>
    <property type="project" value="UniProtKB-KW"/>
</dbReference>
<organism evidence="4 5">
    <name type="scientific">Strongyloides papillosus</name>
    <name type="common">Intestinal threadworm</name>
    <dbReference type="NCBI Taxonomy" id="174720"/>
    <lineage>
        <taxon>Eukaryota</taxon>
        <taxon>Metazoa</taxon>
        <taxon>Ecdysozoa</taxon>
        <taxon>Nematoda</taxon>
        <taxon>Chromadorea</taxon>
        <taxon>Rhabditida</taxon>
        <taxon>Tylenchina</taxon>
        <taxon>Panagrolaimomorpha</taxon>
        <taxon>Strongyloidoidea</taxon>
        <taxon>Strongyloididae</taxon>
        <taxon>Strongyloides</taxon>
    </lineage>
</organism>
<dbReference type="WBParaSite" id="SPAL_0001632400.1">
    <property type="protein sequence ID" value="SPAL_0001632400.1"/>
    <property type="gene ID" value="SPAL_0001632400"/>
</dbReference>
<dbReference type="InterPro" id="IPR027409">
    <property type="entry name" value="GroEL-like_apical_dom_sf"/>
</dbReference>
<evidence type="ECO:0000256" key="1">
    <source>
        <dbReference type="ARBA" id="ARBA00022741"/>
    </source>
</evidence>
<keyword evidence="4" id="KW-1185">Reference proteome</keyword>
<sequence length="235" mass="26345">MSNRKKVQKGSIMGAIVLGGNMEDSRVFKGIVINKDVVHPKVKRRIENPRVILLDCNLEYKRGESQTSFELMNEVDLTIVLQHEDAEVKRMCDETIALKPDLILLNIIWLKAGIIALRRLKKTSNNRLGRATGAVIAHDTKNLGEENVGTLCVLFEVKKIGDEYSACINLSKVIISTILLRGPSKDIINEVKRNLLLNPKIVAGARACEMALGSVYMCWKITTYDAHEMQLFSKI</sequence>
<evidence type="ECO:0000313" key="4">
    <source>
        <dbReference type="Proteomes" id="UP000046392"/>
    </source>
</evidence>
<dbReference type="SUPFAM" id="SSF52029">
    <property type="entry name" value="GroEL apical domain-like"/>
    <property type="match status" value="1"/>
</dbReference>
<dbReference type="InterPro" id="IPR017998">
    <property type="entry name" value="Chaperone_TCP-1"/>
</dbReference>
<dbReference type="InterPro" id="IPR002423">
    <property type="entry name" value="Cpn60/GroEL/TCP-1"/>
</dbReference>
<dbReference type="AlphaFoldDB" id="A0A0N5CEN6"/>
<name>A0A0N5CEN6_STREA</name>
<protein>
    <submittedName>
        <fullName evidence="5">RNA-binding protein</fullName>
    </submittedName>
</protein>
<keyword evidence="1" id="KW-0547">Nucleotide-binding</keyword>
<reference evidence="5" key="1">
    <citation type="submission" date="2017-02" db="UniProtKB">
        <authorList>
            <consortium name="WormBaseParasite"/>
        </authorList>
    </citation>
    <scope>IDENTIFICATION</scope>
</reference>
<proteinExistence type="predicted"/>
<evidence type="ECO:0000256" key="3">
    <source>
        <dbReference type="ARBA" id="ARBA00023186"/>
    </source>
</evidence>
<keyword evidence="2" id="KW-0067">ATP-binding</keyword>
<dbReference type="STRING" id="174720.A0A0N5CEN6"/>
<dbReference type="Gene3D" id="3.50.7.10">
    <property type="entry name" value="GroEL"/>
    <property type="match status" value="1"/>
</dbReference>